<dbReference type="AlphaFoldDB" id="A0AA48HLD5"/>
<dbReference type="GO" id="GO:0000160">
    <property type="term" value="P:phosphorelay signal transduction system"/>
    <property type="evidence" value="ECO:0007669"/>
    <property type="project" value="InterPro"/>
</dbReference>
<keyword evidence="5" id="KW-1185">Reference proteome</keyword>
<proteinExistence type="predicted"/>
<dbReference type="PROSITE" id="PS50110">
    <property type="entry name" value="RESPONSE_REGULATORY"/>
    <property type="match status" value="1"/>
</dbReference>
<dbReference type="RefSeq" id="WP_338294650.1">
    <property type="nucleotide sequence ID" value="NZ_AP027272.1"/>
</dbReference>
<dbReference type="PANTHER" id="PTHR44591">
    <property type="entry name" value="STRESS RESPONSE REGULATOR PROTEIN 1"/>
    <property type="match status" value="1"/>
</dbReference>
<dbReference type="EMBL" id="AP027272">
    <property type="protein sequence ID" value="BDX08586.1"/>
    <property type="molecule type" value="Genomic_DNA"/>
</dbReference>
<dbReference type="KEGG" id="pmaw:MACH26_41070"/>
<dbReference type="InterPro" id="IPR011006">
    <property type="entry name" value="CheY-like_superfamily"/>
</dbReference>
<evidence type="ECO:0000313" key="4">
    <source>
        <dbReference type="EMBL" id="BDX08586.1"/>
    </source>
</evidence>
<dbReference type="InterPro" id="IPR050595">
    <property type="entry name" value="Bact_response_regulator"/>
</dbReference>
<organism evidence="4 5">
    <name type="scientific">Planctobacterium marinum</name>
    <dbReference type="NCBI Taxonomy" id="1631968"/>
    <lineage>
        <taxon>Bacteria</taxon>
        <taxon>Pseudomonadati</taxon>
        <taxon>Pseudomonadota</taxon>
        <taxon>Gammaproteobacteria</taxon>
        <taxon>Alteromonadales</taxon>
        <taxon>Alteromonadaceae</taxon>
        <taxon>Planctobacterium</taxon>
    </lineage>
</organism>
<dbReference type="InterPro" id="IPR001789">
    <property type="entry name" value="Sig_transdc_resp-reg_receiver"/>
</dbReference>
<gene>
    <name evidence="4" type="ORF">MACH26_41070</name>
</gene>
<evidence type="ECO:0000313" key="5">
    <source>
        <dbReference type="Proteomes" id="UP001333710"/>
    </source>
</evidence>
<keyword evidence="1 2" id="KW-0597">Phosphoprotein</keyword>
<dbReference type="SUPFAM" id="SSF52172">
    <property type="entry name" value="CheY-like"/>
    <property type="match status" value="1"/>
</dbReference>
<dbReference type="SMART" id="SM00448">
    <property type="entry name" value="REC"/>
    <property type="match status" value="1"/>
</dbReference>
<protein>
    <recommendedName>
        <fullName evidence="3">Response regulatory domain-containing protein</fullName>
    </recommendedName>
</protein>
<dbReference type="Pfam" id="PF00072">
    <property type="entry name" value="Response_reg"/>
    <property type="match status" value="1"/>
</dbReference>
<name>A0AA48HLD5_9ALTE</name>
<dbReference type="Proteomes" id="UP001333710">
    <property type="component" value="Chromosome"/>
</dbReference>
<dbReference type="PANTHER" id="PTHR44591:SF19">
    <property type="entry name" value="TWO-COMPONENT RESPONSE REGULATOR-RELATED"/>
    <property type="match status" value="1"/>
</dbReference>
<evidence type="ECO:0000259" key="3">
    <source>
        <dbReference type="PROSITE" id="PS50110"/>
    </source>
</evidence>
<feature type="domain" description="Response regulatory" evidence="3">
    <location>
        <begin position="7"/>
        <end position="124"/>
    </location>
</feature>
<reference evidence="4" key="1">
    <citation type="submission" date="2023-01" db="EMBL/GenBank/DDBJ databases">
        <title>Complete genome sequence of Planctobacterium marinum strain Dej080120_11.</title>
        <authorList>
            <person name="Ueki S."/>
            <person name="Maruyama F."/>
        </authorList>
    </citation>
    <scope>NUCLEOTIDE SEQUENCE</scope>
    <source>
        <strain evidence="4">Dej080120_11</strain>
    </source>
</reference>
<dbReference type="Gene3D" id="3.40.50.2300">
    <property type="match status" value="1"/>
</dbReference>
<sequence length="133" mass="15044">MSLSKIKILVVDDEPLTLELMKHSLEACGKFSVTTRTRCHEALKLLTRFPDSFDIILSDWNVPGLSGLDFLRRAREISPEVPFIMVTGNSDKTHVVEAISEGISGYVVKPFRQQGLLEKVGDVWCRHQFSEKI</sequence>
<feature type="modified residue" description="4-aspartylphosphate" evidence="2">
    <location>
        <position position="59"/>
    </location>
</feature>
<evidence type="ECO:0000256" key="2">
    <source>
        <dbReference type="PROSITE-ProRule" id="PRU00169"/>
    </source>
</evidence>
<evidence type="ECO:0000256" key="1">
    <source>
        <dbReference type="ARBA" id="ARBA00022553"/>
    </source>
</evidence>
<accession>A0AA48HLD5</accession>